<gene>
    <name evidence="3" type="ORF">GCM10022215_21250</name>
</gene>
<feature type="signal peptide" evidence="2">
    <location>
        <begin position="1"/>
        <end position="28"/>
    </location>
</feature>
<dbReference type="RefSeq" id="WP_344733344.1">
    <property type="nucleotide sequence ID" value="NZ_BAAAZH010000014.1"/>
</dbReference>
<accession>A0ABP7XJB9</accession>
<feature type="transmembrane region" description="Helical" evidence="1">
    <location>
        <begin position="297"/>
        <end position="318"/>
    </location>
</feature>
<feature type="chain" id="PRO_5046496330" description="Glycosyltransferase RgtA/B/C/D-like domain-containing protein" evidence="2">
    <location>
        <begin position="29"/>
        <end position="492"/>
    </location>
</feature>
<name>A0ABP7XJB9_9ACTN</name>
<keyword evidence="4" id="KW-1185">Reference proteome</keyword>
<protein>
    <recommendedName>
        <fullName evidence="5">Glycosyltransferase RgtA/B/C/D-like domain-containing protein</fullName>
    </recommendedName>
</protein>
<feature type="transmembrane region" description="Helical" evidence="1">
    <location>
        <begin position="264"/>
        <end position="285"/>
    </location>
</feature>
<dbReference type="Proteomes" id="UP001501495">
    <property type="component" value="Unassembled WGS sequence"/>
</dbReference>
<evidence type="ECO:0000313" key="4">
    <source>
        <dbReference type="Proteomes" id="UP001501495"/>
    </source>
</evidence>
<evidence type="ECO:0000256" key="1">
    <source>
        <dbReference type="SAM" id="Phobius"/>
    </source>
</evidence>
<proteinExistence type="predicted"/>
<keyword evidence="2" id="KW-0732">Signal</keyword>
<comment type="caution">
    <text evidence="3">The sequence shown here is derived from an EMBL/GenBank/DDBJ whole genome shotgun (WGS) entry which is preliminary data.</text>
</comment>
<organism evidence="3 4">
    <name type="scientific">Nocardioides fonticola</name>
    <dbReference type="NCBI Taxonomy" id="450363"/>
    <lineage>
        <taxon>Bacteria</taxon>
        <taxon>Bacillati</taxon>
        <taxon>Actinomycetota</taxon>
        <taxon>Actinomycetes</taxon>
        <taxon>Propionibacteriales</taxon>
        <taxon>Nocardioidaceae</taxon>
        <taxon>Nocardioides</taxon>
    </lineage>
</organism>
<feature type="transmembrane region" description="Helical" evidence="1">
    <location>
        <begin position="353"/>
        <end position="374"/>
    </location>
</feature>
<feature type="transmembrane region" description="Helical" evidence="1">
    <location>
        <begin position="158"/>
        <end position="176"/>
    </location>
</feature>
<evidence type="ECO:0000313" key="3">
    <source>
        <dbReference type="EMBL" id="GAA4119077.1"/>
    </source>
</evidence>
<keyword evidence="1" id="KW-1133">Transmembrane helix</keyword>
<feature type="transmembrane region" description="Helical" evidence="1">
    <location>
        <begin position="182"/>
        <end position="198"/>
    </location>
</feature>
<dbReference type="EMBL" id="BAAAZH010000014">
    <property type="protein sequence ID" value="GAA4119077.1"/>
    <property type="molecule type" value="Genomic_DNA"/>
</dbReference>
<feature type="transmembrane region" description="Helical" evidence="1">
    <location>
        <begin position="78"/>
        <end position="99"/>
    </location>
</feature>
<keyword evidence="1" id="KW-0472">Membrane</keyword>
<reference evidence="4" key="1">
    <citation type="journal article" date="2019" name="Int. J. Syst. Evol. Microbiol.">
        <title>The Global Catalogue of Microorganisms (GCM) 10K type strain sequencing project: providing services to taxonomists for standard genome sequencing and annotation.</title>
        <authorList>
            <consortium name="The Broad Institute Genomics Platform"/>
            <consortium name="The Broad Institute Genome Sequencing Center for Infectious Disease"/>
            <person name="Wu L."/>
            <person name="Ma J."/>
        </authorList>
    </citation>
    <scope>NUCLEOTIDE SEQUENCE [LARGE SCALE GENOMIC DNA]</scope>
    <source>
        <strain evidence="4">JCM 16703</strain>
    </source>
</reference>
<feature type="transmembrane region" description="Helical" evidence="1">
    <location>
        <begin position="205"/>
        <end position="226"/>
    </location>
</feature>
<evidence type="ECO:0000256" key="2">
    <source>
        <dbReference type="SAM" id="SignalP"/>
    </source>
</evidence>
<sequence>MTTRITGRGATTALLALLAVAAWSPTFARPVSPDEGGFLIVASQWRAGRSLYGDYWVDRPPLLIALHALADAAGGLPALRVLGAAAVAGTVLLAGVLAAVANPSTGRRPQVPTWVAAVLVASPLLGSTEVAGELLTTPIVLGGLVCLMRALRAERARAVVGWSVATGALGVAAPLIKQNAVDVGLAAGVVVLGLLIRHDRRWWPLTGGVAAGAIGTLAVVLAAAAMRGTDPGPLFQAVVTFRLHAGQLLQQRAPTSDALRLRRLLTDGALGGLPLLWLCLGLRVRHRATGPLPDLRWVALALLAWESVAVLGGGSYWLHYLLDLVPGTVLLALAAGQPRVTSSGTDRAPATRLLGAALTITAVTTIAAVAASVADRSALDSDHAVISWLRSHARAGDTATVAFGHADILYGSGLRSPYVNMWSLPTRVRDPHLDGLRAVLRSRRAPTWLVVPGAGLGSWGAHSHAAERTLERRYRLVVQLPHDAVWRHRSAR</sequence>
<keyword evidence="1" id="KW-0812">Transmembrane</keyword>
<evidence type="ECO:0008006" key="5">
    <source>
        <dbReference type="Google" id="ProtNLM"/>
    </source>
</evidence>